<evidence type="ECO:0000259" key="1">
    <source>
        <dbReference type="Pfam" id="PF22205"/>
    </source>
</evidence>
<gene>
    <name evidence="2" type="ORF">PP769_04735</name>
</gene>
<evidence type="ECO:0000313" key="3">
    <source>
        <dbReference type="Proteomes" id="UP001302719"/>
    </source>
</evidence>
<dbReference type="InterPro" id="IPR014082">
    <property type="entry name" value="CRISPR-assoc_prot_Cas02710"/>
</dbReference>
<proteinExistence type="predicted"/>
<dbReference type="NCBIfam" id="TIGR02710">
    <property type="entry name" value="TIGR02710 family CRISPR-associated CARF protein"/>
    <property type="match status" value="1"/>
</dbReference>
<feature type="domain" description="Csm6 6H" evidence="1">
    <location>
        <begin position="163"/>
        <end position="253"/>
    </location>
</feature>
<sequence>MSAHIPTKALLLAIQADPTSAIAIVRHLNPDMVCFFLHESHKQVVESQIPPALSRMPQRWDWIFTPSPESFSACQKALAHGLGPLLTTWNVMPGELVIDITGATVGMASAMVLTGFPFSTKVLSFPGHPFPSADQAVEAITKLLSQSEASANPWDEEAPHLRHETCYHFNHGSYDAAVKGFHTLEHRISGGLKPFYRALADVAQGYGLWDQLLYRPAWEKLKGGIKALELASVWGGPPGMDRLIHLLKANLTFLERIVLDSKDIKPAVALDLLAWAKRRGDRGRDLEVATHVLLRALEAFAQSRLYTQYQLKSWDVNLEQLPEDLRETCRRQYLNEIDGKYRLPLQAQFQALDALGDPMGQRFVTDWPKMKSLFDAADHALLGYGFEPIKPERYHQLYELVIKLSGVAPTDLPDFPTMNV</sequence>
<name>A0AA96GFD9_9BACT</name>
<dbReference type="KEGG" id="nall:PP769_04735"/>
<accession>A0AA96GFD9</accession>
<dbReference type="AlphaFoldDB" id="A0AA96GFD9"/>
<dbReference type="InterPro" id="IPR054008">
    <property type="entry name" value="Csm6_6H"/>
</dbReference>
<dbReference type="Proteomes" id="UP001302719">
    <property type="component" value="Chromosome"/>
</dbReference>
<dbReference type="EMBL" id="CP116967">
    <property type="protein sequence ID" value="WNM59075.1"/>
    <property type="molecule type" value="Genomic_DNA"/>
</dbReference>
<dbReference type="Pfam" id="PF22205">
    <property type="entry name" value="Csm6_6H"/>
    <property type="match status" value="1"/>
</dbReference>
<dbReference type="RefSeq" id="WP_312645742.1">
    <property type="nucleotide sequence ID" value="NZ_CP116967.1"/>
</dbReference>
<protein>
    <submittedName>
        <fullName evidence="2">TIGR02710 family CRISPR-associated CARF protein</fullName>
    </submittedName>
</protein>
<organism evidence="2 3">
    <name type="scientific">Candidatus Nitrospira allomarina</name>
    <dbReference type="NCBI Taxonomy" id="3020900"/>
    <lineage>
        <taxon>Bacteria</taxon>
        <taxon>Pseudomonadati</taxon>
        <taxon>Nitrospirota</taxon>
        <taxon>Nitrospiria</taxon>
        <taxon>Nitrospirales</taxon>
        <taxon>Nitrospiraceae</taxon>
        <taxon>Nitrospira</taxon>
    </lineage>
</organism>
<reference evidence="2 3" key="1">
    <citation type="submission" date="2023-01" db="EMBL/GenBank/DDBJ databases">
        <title>Cultivation and genomic characterization of new, ubiquitous marine nitrite-oxidizing bacteria from the Nitrospirales.</title>
        <authorList>
            <person name="Mueller A.J."/>
            <person name="Daebeler A."/>
            <person name="Herbold C.W."/>
            <person name="Kirkegaard R.H."/>
            <person name="Daims H."/>
        </authorList>
    </citation>
    <scope>NUCLEOTIDE SEQUENCE [LARGE SCALE GENOMIC DNA]</scope>
    <source>
        <strain evidence="2 3">VA</strain>
    </source>
</reference>
<evidence type="ECO:0000313" key="2">
    <source>
        <dbReference type="EMBL" id="WNM59075.1"/>
    </source>
</evidence>
<keyword evidence="3" id="KW-1185">Reference proteome</keyword>
<dbReference type="Pfam" id="PF09670">
    <property type="entry name" value="Cas_Cas02710"/>
    <property type="match status" value="1"/>
</dbReference>